<reference evidence="3 4" key="1">
    <citation type="submission" date="2020-04" db="EMBL/GenBank/DDBJ databases">
        <title>Acinetobacter Taxon 24.</title>
        <authorList>
            <person name="Nemec A."/>
            <person name="Radolfova-Krizova L."/>
            <person name="Higgins P.G."/>
            <person name="Spanelova P."/>
        </authorList>
    </citation>
    <scope>NUCLEOTIDE SEQUENCE [LARGE SCALE GENOMIC DNA]</scope>
    <source>
        <strain evidence="3 4">ANC 5084</strain>
    </source>
</reference>
<dbReference type="PANTHER" id="PTHR43174:SF1">
    <property type="entry name" value="UDP-N-ACETYLGLUCOSAMINE 2-EPIMERASE"/>
    <property type="match status" value="1"/>
</dbReference>
<dbReference type="PANTHER" id="PTHR43174">
    <property type="entry name" value="UDP-N-ACETYLGLUCOSAMINE 2-EPIMERASE"/>
    <property type="match status" value="1"/>
</dbReference>
<comment type="similarity">
    <text evidence="1">Belongs to the UDP-N-acetylglucosamine 2-epimerase family.</text>
</comment>
<dbReference type="SUPFAM" id="SSF53756">
    <property type="entry name" value="UDP-Glycosyltransferase/glycogen phosphorylase"/>
    <property type="match status" value="1"/>
</dbReference>
<dbReference type="EC" id="5.1.3.14" evidence="3"/>
<evidence type="ECO:0000256" key="1">
    <source>
        <dbReference type="RuleBase" id="RU003513"/>
    </source>
</evidence>
<dbReference type="Gene3D" id="3.40.50.2000">
    <property type="entry name" value="Glycogen Phosphorylase B"/>
    <property type="match status" value="2"/>
</dbReference>
<dbReference type="NCBIfam" id="TIGR00236">
    <property type="entry name" value="wecB"/>
    <property type="match status" value="1"/>
</dbReference>
<accession>A0ABX1UYK9</accession>
<dbReference type="InterPro" id="IPR003331">
    <property type="entry name" value="UDP_GlcNAc_Epimerase_2_dom"/>
</dbReference>
<dbReference type="GO" id="GO:0008761">
    <property type="term" value="F:UDP-N-acetylglucosamine 2-epimerase activity"/>
    <property type="evidence" value="ECO:0007669"/>
    <property type="project" value="UniProtKB-EC"/>
</dbReference>
<sequence>MKKLKLMTVVGTRPEIIRLSRVMTACDKYFDHVLVHTGQNYDYELNEIFFTDLGIRKPDHFLNAAGATGAETIGNVIIAVDKVLEEVQPEALLVLGDTNSCMAVIPAKRRKIPTFHMEAGNRCFDMRVPEEINRRIVDHTADINLTYSTIARDYLLAEGLAADQVIKTGSPMFEVLNHYKAKIESSDVLERLGLKEHQYFIVSAHREENINSDQNFLDLVEMLNAVAEKYQYPVIVSTHPRTRKRIEELNIEFHPLIQLLKPLGFSDYNKLQLAAKATLSDSGTINEESSILNFPALNLRQAHERPEGMEEAAVMMVGLTSERILQGLEILNHQPRGEERLLRLVADYSMPNVSEKVVRIILSYTDYVNRVVWKKY</sequence>
<name>A0ABX1UYK9_9GAMM</name>
<organism evidence="3 4">
    <name type="scientific">Acinetobacter terrestris</name>
    <dbReference type="NCBI Taxonomy" id="2529843"/>
    <lineage>
        <taxon>Bacteria</taxon>
        <taxon>Pseudomonadati</taxon>
        <taxon>Pseudomonadota</taxon>
        <taxon>Gammaproteobacteria</taxon>
        <taxon>Moraxellales</taxon>
        <taxon>Moraxellaceae</taxon>
        <taxon>Acinetobacter</taxon>
        <taxon>Acinetobacter Taxon 24</taxon>
    </lineage>
</organism>
<dbReference type="Pfam" id="PF02350">
    <property type="entry name" value="Epimerase_2"/>
    <property type="match status" value="1"/>
</dbReference>
<proteinExistence type="inferred from homology"/>
<dbReference type="EMBL" id="JABERJ010000039">
    <property type="protein sequence ID" value="NNH27472.1"/>
    <property type="molecule type" value="Genomic_DNA"/>
</dbReference>
<dbReference type="Proteomes" id="UP000555322">
    <property type="component" value="Unassembled WGS sequence"/>
</dbReference>
<gene>
    <name evidence="3" type="primary">wecB</name>
    <name evidence="3" type="ORF">HLH15_13600</name>
</gene>
<dbReference type="InterPro" id="IPR029767">
    <property type="entry name" value="WecB-like"/>
</dbReference>
<feature type="domain" description="UDP-N-acetylglucosamine 2-epimerase" evidence="2">
    <location>
        <begin position="27"/>
        <end position="361"/>
    </location>
</feature>
<dbReference type="CDD" id="cd03786">
    <property type="entry name" value="GTB_UDP-GlcNAc_2-Epimerase"/>
    <property type="match status" value="1"/>
</dbReference>
<evidence type="ECO:0000313" key="3">
    <source>
        <dbReference type="EMBL" id="NNH27472.1"/>
    </source>
</evidence>
<protein>
    <submittedName>
        <fullName evidence="3">UDP-N-acetylglucosamine 2-epimerase (Non-hydrolyzing)</fullName>
        <ecNumber evidence="3">5.1.3.14</ecNumber>
    </submittedName>
</protein>
<comment type="caution">
    <text evidence="3">The sequence shown here is derived from an EMBL/GenBank/DDBJ whole genome shotgun (WGS) entry which is preliminary data.</text>
</comment>
<keyword evidence="1 3" id="KW-0413">Isomerase</keyword>
<dbReference type="RefSeq" id="WP_171537017.1">
    <property type="nucleotide sequence ID" value="NZ_JABERJ010000039.1"/>
</dbReference>
<evidence type="ECO:0000259" key="2">
    <source>
        <dbReference type="Pfam" id="PF02350"/>
    </source>
</evidence>
<evidence type="ECO:0000313" key="4">
    <source>
        <dbReference type="Proteomes" id="UP000555322"/>
    </source>
</evidence>
<keyword evidence="4" id="KW-1185">Reference proteome</keyword>